<organism evidence="1 2">
    <name type="scientific">Carnegiea gigantea</name>
    <dbReference type="NCBI Taxonomy" id="171969"/>
    <lineage>
        <taxon>Eukaryota</taxon>
        <taxon>Viridiplantae</taxon>
        <taxon>Streptophyta</taxon>
        <taxon>Embryophyta</taxon>
        <taxon>Tracheophyta</taxon>
        <taxon>Spermatophyta</taxon>
        <taxon>Magnoliopsida</taxon>
        <taxon>eudicotyledons</taxon>
        <taxon>Gunneridae</taxon>
        <taxon>Pentapetalae</taxon>
        <taxon>Caryophyllales</taxon>
        <taxon>Cactineae</taxon>
        <taxon>Cactaceae</taxon>
        <taxon>Cactoideae</taxon>
        <taxon>Echinocereeae</taxon>
        <taxon>Carnegiea</taxon>
    </lineage>
</organism>
<gene>
    <name evidence="1" type="ORF">Cgig2_023778</name>
</gene>
<accession>A0A9Q1JRI8</accession>
<evidence type="ECO:0000313" key="2">
    <source>
        <dbReference type="Proteomes" id="UP001153076"/>
    </source>
</evidence>
<name>A0A9Q1JRI8_9CARY</name>
<dbReference type="EMBL" id="JAKOGI010000883">
    <property type="protein sequence ID" value="KAJ8429572.1"/>
    <property type="molecule type" value="Genomic_DNA"/>
</dbReference>
<comment type="caution">
    <text evidence="1">The sequence shown here is derived from an EMBL/GenBank/DDBJ whole genome shotgun (WGS) entry which is preliminary data.</text>
</comment>
<proteinExistence type="predicted"/>
<reference evidence="1" key="1">
    <citation type="submission" date="2022-04" db="EMBL/GenBank/DDBJ databases">
        <title>Carnegiea gigantea Genome sequencing and assembly v2.</title>
        <authorList>
            <person name="Copetti D."/>
            <person name="Sanderson M.J."/>
            <person name="Burquez A."/>
            <person name="Wojciechowski M.F."/>
        </authorList>
    </citation>
    <scope>NUCLEOTIDE SEQUENCE</scope>
    <source>
        <strain evidence="1">SGP5-SGP5p</strain>
        <tissue evidence="1">Aerial part</tissue>
    </source>
</reference>
<protein>
    <submittedName>
        <fullName evidence="1">Uncharacterized protein</fullName>
    </submittedName>
</protein>
<sequence>MLLNEVERLGVLQGRALRSSESANRAPLSRGSGCTVTGFSKLDSVQRPDQERVQEPVDRKRAWRWSRRIRARPLRGRFPHRMLFLSPFYKYNFMLPSLDVRVFIFLEEVTERSVHPFFPVIMAFPPIYNTREMADHVRESFVWHWRRASRPPRSLPEDCPRFSLPEAEGAATDFELPEMVQATFYVMLLNEAVELGVVLGFMAEGLKSALAAEYVRDHFRWSLRDPMDPGPRPLPSNDHGLCPCFDLKVARRYAHDSHIPEMVSVIFYAIIIDDAAKLGLSRRLTMDVVMWAMRKLDWGYVEAWLGDNDQRLLRAQALVQRIPRGRTSSFPSFRDTVQAAEYFAHAIHIPGMVKAVFYAMVISDAARLRLIRRETGESHMSDLRKLRWDVIEAWLLFIEDKLKDAQQ</sequence>
<dbReference type="AlphaFoldDB" id="A0A9Q1JRI8"/>
<dbReference type="Proteomes" id="UP001153076">
    <property type="component" value="Unassembled WGS sequence"/>
</dbReference>
<keyword evidence="2" id="KW-1185">Reference proteome</keyword>
<evidence type="ECO:0000313" key="1">
    <source>
        <dbReference type="EMBL" id="KAJ8429572.1"/>
    </source>
</evidence>